<accession>A0ACB8B4T6</accession>
<dbReference type="EMBL" id="MU266582">
    <property type="protein sequence ID" value="KAH7920412.1"/>
    <property type="molecule type" value="Genomic_DNA"/>
</dbReference>
<name>A0ACB8B4T6_9AGAM</name>
<gene>
    <name evidence="1" type="ORF">BV22DRAFT_1073973</name>
</gene>
<organism evidence="1 2">
    <name type="scientific">Leucogyrophana mollusca</name>
    <dbReference type="NCBI Taxonomy" id="85980"/>
    <lineage>
        <taxon>Eukaryota</taxon>
        <taxon>Fungi</taxon>
        <taxon>Dikarya</taxon>
        <taxon>Basidiomycota</taxon>
        <taxon>Agaricomycotina</taxon>
        <taxon>Agaricomycetes</taxon>
        <taxon>Agaricomycetidae</taxon>
        <taxon>Boletales</taxon>
        <taxon>Boletales incertae sedis</taxon>
        <taxon>Leucogyrophana</taxon>
    </lineage>
</organism>
<dbReference type="Proteomes" id="UP000790709">
    <property type="component" value="Unassembled WGS sequence"/>
</dbReference>
<keyword evidence="2" id="KW-1185">Reference proteome</keyword>
<proteinExistence type="predicted"/>
<sequence length="249" mass="27820">MSSPIIFYDIPSKLPGSAWSPNTWKTRVVLNIKGIPYKTEWVEYPDIEALALKIGASPTGTRRNGNPMYTLPIIQDPNTGKVVSDSFMIAEYLDATYPNGNTLFPLGTKPLFAAFEAGVSNAIRDIALLQMALICPMLNDPSEKFFRASREGIFGMKVEEFSPIGEKRDADLAKAKQSLATLDKWLLKSGGKYVMDDTISYADVILAGWFNWIRLVHGPDSAVWKDIAGWHGGRWRAHITNMQKFLVIY</sequence>
<comment type="caution">
    <text evidence="1">The sequence shown here is derived from an EMBL/GenBank/DDBJ whole genome shotgun (WGS) entry which is preliminary data.</text>
</comment>
<evidence type="ECO:0000313" key="1">
    <source>
        <dbReference type="EMBL" id="KAH7920412.1"/>
    </source>
</evidence>
<reference evidence="1" key="1">
    <citation type="journal article" date="2021" name="New Phytol.">
        <title>Evolutionary innovations through gain and loss of genes in the ectomycorrhizal Boletales.</title>
        <authorList>
            <person name="Wu G."/>
            <person name="Miyauchi S."/>
            <person name="Morin E."/>
            <person name="Kuo A."/>
            <person name="Drula E."/>
            <person name="Varga T."/>
            <person name="Kohler A."/>
            <person name="Feng B."/>
            <person name="Cao Y."/>
            <person name="Lipzen A."/>
            <person name="Daum C."/>
            <person name="Hundley H."/>
            <person name="Pangilinan J."/>
            <person name="Johnson J."/>
            <person name="Barry K."/>
            <person name="LaButti K."/>
            <person name="Ng V."/>
            <person name="Ahrendt S."/>
            <person name="Min B."/>
            <person name="Choi I.G."/>
            <person name="Park H."/>
            <person name="Plett J.M."/>
            <person name="Magnuson J."/>
            <person name="Spatafora J.W."/>
            <person name="Nagy L.G."/>
            <person name="Henrissat B."/>
            <person name="Grigoriev I.V."/>
            <person name="Yang Z.L."/>
            <person name="Xu J."/>
            <person name="Martin F.M."/>
        </authorList>
    </citation>
    <scope>NUCLEOTIDE SEQUENCE</scope>
    <source>
        <strain evidence="1">KUC20120723A-06</strain>
    </source>
</reference>
<protein>
    <submittedName>
        <fullName evidence="1">Uncharacterized protein</fullName>
    </submittedName>
</protein>
<evidence type="ECO:0000313" key="2">
    <source>
        <dbReference type="Proteomes" id="UP000790709"/>
    </source>
</evidence>